<evidence type="ECO:0000256" key="2">
    <source>
        <dbReference type="SAM" id="SignalP"/>
    </source>
</evidence>
<dbReference type="EMBL" id="FUZZ01000004">
    <property type="protein sequence ID" value="SKD09086.1"/>
    <property type="molecule type" value="Genomic_DNA"/>
</dbReference>
<sequence>MYLRTLTIAASASVLFACNSSKKQSNTEDSTASPQVTGTTQETTAPPADTKTFDITAIPVSDKPLGAFPYFSLPDGYQNFSNNKVSDFDVAFFWVKDHFERPEGKIFYNRVTAKEGKSYSDLELAKNLEEVITGVGGVKVSEAKVPWDSSAVIPENNKLKYIQGYGFLGNAVTTTFLIRRADRNIWVQLTPTDDGASAGWMILETKPFKATASLIKADEIKKELDTKRT</sequence>
<accession>A0A1T5P8U3</accession>
<proteinExistence type="predicted"/>
<protein>
    <recommendedName>
        <fullName evidence="5">Lipoprotein</fullName>
    </recommendedName>
</protein>
<dbReference type="AlphaFoldDB" id="A0A1T5P8U3"/>
<dbReference type="Proteomes" id="UP000190166">
    <property type="component" value="Unassembled WGS sequence"/>
</dbReference>
<reference evidence="3 4" key="1">
    <citation type="submission" date="2017-02" db="EMBL/GenBank/DDBJ databases">
        <authorList>
            <person name="Peterson S.W."/>
        </authorList>
    </citation>
    <scope>NUCLEOTIDE SEQUENCE [LARGE SCALE GENOMIC DNA]</scope>
    <source>
        <strain evidence="3 4">DSM 18108</strain>
    </source>
</reference>
<feature type="chain" id="PRO_5012843651" description="Lipoprotein" evidence="2">
    <location>
        <begin position="18"/>
        <end position="229"/>
    </location>
</feature>
<evidence type="ECO:0008006" key="5">
    <source>
        <dbReference type="Google" id="ProtNLM"/>
    </source>
</evidence>
<name>A0A1T5P8U3_9BACT</name>
<dbReference type="PROSITE" id="PS51257">
    <property type="entry name" value="PROKAR_LIPOPROTEIN"/>
    <property type="match status" value="1"/>
</dbReference>
<dbReference type="RefSeq" id="WP_079472229.1">
    <property type="nucleotide sequence ID" value="NZ_FUZZ01000004.1"/>
</dbReference>
<organism evidence="3 4">
    <name type="scientific">Chitinophaga ginsengisegetis</name>
    <dbReference type="NCBI Taxonomy" id="393003"/>
    <lineage>
        <taxon>Bacteria</taxon>
        <taxon>Pseudomonadati</taxon>
        <taxon>Bacteroidota</taxon>
        <taxon>Chitinophagia</taxon>
        <taxon>Chitinophagales</taxon>
        <taxon>Chitinophagaceae</taxon>
        <taxon>Chitinophaga</taxon>
    </lineage>
</organism>
<feature type="region of interest" description="Disordered" evidence="1">
    <location>
        <begin position="24"/>
        <end position="49"/>
    </location>
</feature>
<gene>
    <name evidence="3" type="ORF">SAMN05660461_4965</name>
</gene>
<dbReference type="STRING" id="393003.SAMN05660461_4965"/>
<keyword evidence="2" id="KW-0732">Signal</keyword>
<evidence type="ECO:0000313" key="4">
    <source>
        <dbReference type="Proteomes" id="UP000190166"/>
    </source>
</evidence>
<evidence type="ECO:0000313" key="3">
    <source>
        <dbReference type="EMBL" id="SKD09086.1"/>
    </source>
</evidence>
<feature type="signal peptide" evidence="2">
    <location>
        <begin position="1"/>
        <end position="17"/>
    </location>
</feature>
<evidence type="ECO:0000256" key="1">
    <source>
        <dbReference type="SAM" id="MobiDB-lite"/>
    </source>
</evidence>
<feature type="compositionally biased region" description="Polar residues" evidence="1">
    <location>
        <begin position="24"/>
        <end position="44"/>
    </location>
</feature>
<keyword evidence="4" id="KW-1185">Reference proteome</keyword>